<comment type="function">
    <text evidence="1">Mediates high-affinity intracellular uptake of the rare oligo-element molybdenum.</text>
</comment>
<proteinExistence type="predicted"/>
<keyword evidence="14" id="KW-1185">Reference proteome</keyword>
<evidence type="ECO:0000256" key="5">
    <source>
        <dbReference type="ARBA" id="ARBA00022475"/>
    </source>
</evidence>
<feature type="transmembrane region" description="Helical" evidence="12">
    <location>
        <begin position="409"/>
        <end position="429"/>
    </location>
</feature>
<dbReference type="InterPro" id="IPR036259">
    <property type="entry name" value="MFS_trans_sf"/>
</dbReference>
<name>A0A0F4GTE6_9PEZI</name>
<evidence type="ECO:0000256" key="2">
    <source>
        <dbReference type="ARBA" id="ARBA00004651"/>
    </source>
</evidence>
<dbReference type="GO" id="GO:0005886">
    <property type="term" value="C:plasma membrane"/>
    <property type="evidence" value="ECO:0007669"/>
    <property type="project" value="UniProtKB-SubCell"/>
</dbReference>
<evidence type="ECO:0000256" key="4">
    <source>
        <dbReference type="ARBA" id="ARBA00022448"/>
    </source>
</evidence>
<dbReference type="PANTHER" id="PTHR23516:SF1">
    <property type="entry name" value="MOLYBDATE-ANION TRANSPORTER"/>
    <property type="match status" value="1"/>
</dbReference>
<evidence type="ECO:0000256" key="11">
    <source>
        <dbReference type="ARBA" id="ARBA00032555"/>
    </source>
</evidence>
<evidence type="ECO:0000256" key="1">
    <source>
        <dbReference type="ARBA" id="ARBA00003019"/>
    </source>
</evidence>
<comment type="caution">
    <text evidence="13">The sequence shown here is derived from an EMBL/GenBank/DDBJ whole genome shotgun (WGS) entry which is preliminary data.</text>
</comment>
<keyword evidence="9 12" id="KW-0472">Membrane</keyword>
<keyword evidence="6 12" id="KW-0812">Transmembrane</keyword>
<feature type="transmembrane region" description="Helical" evidence="12">
    <location>
        <begin position="441"/>
        <end position="461"/>
    </location>
</feature>
<evidence type="ECO:0000256" key="7">
    <source>
        <dbReference type="ARBA" id="ARBA00022989"/>
    </source>
</evidence>
<feature type="transmembrane region" description="Helical" evidence="12">
    <location>
        <begin position="226"/>
        <end position="246"/>
    </location>
</feature>
<dbReference type="OrthoDB" id="263957at2759"/>
<keyword evidence="5" id="KW-1003">Cell membrane</keyword>
<reference evidence="13 14" key="1">
    <citation type="submission" date="2015-03" db="EMBL/GenBank/DDBJ databases">
        <title>RNA-seq based gene annotation and comparative genomics of four Zymoseptoria species reveal species-specific pathogenicity related genes and transposable element activity.</title>
        <authorList>
            <person name="Grandaubert J."/>
            <person name="Bhattacharyya A."/>
            <person name="Stukenbrock E.H."/>
        </authorList>
    </citation>
    <scope>NUCLEOTIDE SEQUENCE [LARGE SCALE GENOMIC DNA]</scope>
    <source>
        <strain evidence="13 14">Zb18110</strain>
    </source>
</reference>
<dbReference type="AlphaFoldDB" id="A0A0F4GTE6"/>
<evidence type="ECO:0000256" key="8">
    <source>
        <dbReference type="ARBA" id="ARBA00023065"/>
    </source>
</evidence>
<feature type="transmembrane region" description="Helical" evidence="12">
    <location>
        <begin position="355"/>
        <end position="373"/>
    </location>
</feature>
<dbReference type="PANTHER" id="PTHR23516">
    <property type="entry name" value="SAM (S-ADENOSYL METHIONINE) TRANSPORTER"/>
    <property type="match status" value="1"/>
</dbReference>
<dbReference type="GO" id="GO:0006811">
    <property type="term" value="P:monoatomic ion transport"/>
    <property type="evidence" value="ECO:0007669"/>
    <property type="project" value="UniProtKB-KW"/>
</dbReference>
<dbReference type="SUPFAM" id="SSF103473">
    <property type="entry name" value="MFS general substrate transporter"/>
    <property type="match status" value="1"/>
</dbReference>
<protein>
    <recommendedName>
        <fullName evidence="3">Molybdate-anion transporter</fullName>
    </recommendedName>
    <alternativeName>
        <fullName evidence="10">Major facilitator superfamily domain-containing protein 5</fullName>
    </alternativeName>
    <alternativeName>
        <fullName evidence="11">Molybdate transporter 2 homolog</fullName>
    </alternativeName>
</protein>
<evidence type="ECO:0000256" key="3">
    <source>
        <dbReference type="ARBA" id="ARBA00021242"/>
    </source>
</evidence>
<feature type="transmembrane region" description="Helical" evidence="12">
    <location>
        <begin position="153"/>
        <end position="173"/>
    </location>
</feature>
<evidence type="ECO:0000313" key="14">
    <source>
        <dbReference type="Proteomes" id="UP000033647"/>
    </source>
</evidence>
<feature type="transmembrane region" description="Helical" evidence="12">
    <location>
        <begin position="194"/>
        <end position="220"/>
    </location>
</feature>
<dbReference type="Gene3D" id="1.20.1250.20">
    <property type="entry name" value="MFS general substrate transporter like domains"/>
    <property type="match status" value="1"/>
</dbReference>
<feature type="transmembrane region" description="Helical" evidence="12">
    <location>
        <begin position="129"/>
        <end position="147"/>
    </location>
</feature>
<dbReference type="InterPro" id="IPR008509">
    <property type="entry name" value="MOT2/MFSD5"/>
</dbReference>
<feature type="transmembrane region" description="Helical" evidence="12">
    <location>
        <begin position="284"/>
        <end position="305"/>
    </location>
</feature>
<evidence type="ECO:0000256" key="6">
    <source>
        <dbReference type="ARBA" id="ARBA00022692"/>
    </source>
</evidence>
<accession>A0A0F4GTE6</accession>
<gene>
    <name evidence="13" type="ORF">TI39_contig327g00001</name>
</gene>
<dbReference type="Pfam" id="PF05631">
    <property type="entry name" value="MFS_5"/>
    <property type="match status" value="1"/>
</dbReference>
<evidence type="ECO:0000256" key="9">
    <source>
        <dbReference type="ARBA" id="ARBA00023136"/>
    </source>
</evidence>
<feature type="transmembrane region" description="Helical" evidence="12">
    <location>
        <begin position="325"/>
        <end position="343"/>
    </location>
</feature>
<feature type="transmembrane region" description="Helical" evidence="12">
    <location>
        <begin position="379"/>
        <end position="397"/>
    </location>
</feature>
<keyword evidence="4" id="KW-0813">Transport</keyword>
<feature type="transmembrane region" description="Helical" evidence="12">
    <location>
        <begin position="100"/>
        <end position="122"/>
    </location>
</feature>
<dbReference type="Proteomes" id="UP000033647">
    <property type="component" value="Unassembled WGS sequence"/>
</dbReference>
<evidence type="ECO:0000256" key="10">
    <source>
        <dbReference type="ARBA" id="ARBA00030646"/>
    </source>
</evidence>
<dbReference type="GO" id="GO:0015098">
    <property type="term" value="F:molybdate ion transmembrane transporter activity"/>
    <property type="evidence" value="ECO:0007669"/>
    <property type="project" value="InterPro"/>
</dbReference>
<comment type="subcellular location">
    <subcellularLocation>
        <location evidence="2">Cell membrane</location>
        <topology evidence="2">Multi-pass membrane protein</topology>
    </subcellularLocation>
</comment>
<evidence type="ECO:0000256" key="12">
    <source>
        <dbReference type="SAM" id="Phobius"/>
    </source>
</evidence>
<organism evidence="13 14">
    <name type="scientific">Zymoseptoria brevis</name>
    <dbReference type="NCBI Taxonomy" id="1047168"/>
    <lineage>
        <taxon>Eukaryota</taxon>
        <taxon>Fungi</taxon>
        <taxon>Dikarya</taxon>
        <taxon>Ascomycota</taxon>
        <taxon>Pezizomycotina</taxon>
        <taxon>Dothideomycetes</taxon>
        <taxon>Dothideomycetidae</taxon>
        <taxon>Mycosphaerellales</taxon>
        <taxon>Mycosphaerellaceae</taxon>
        <taxon>Zymoseptoria</taxon>
    </lineage>
</organism>
<keyword evidence="7 12" id="KW-1133">Transmembrane helix</keyword>
<dbReference type="EMBL" id="LAFY01000319">
    <property type="protein sequence ID" value="KJY00499.1"/>
    <property type="molecule type" value="Genomic_DNA"/>
</dbReference>
<keyword evidence="8" id="KW-0406">Ion transport</keyword>
<evidence type="ECO:0000313" key="13">
    <source>
        <dbReference type="EMBL" id="KJY00499.1"/>
    </source>
</evidence>
<sequence length="462" mass="50022">MDFYLVLVAVLAAFAASLAYILHKGRASRAAYTTSSKDDSAHVEDLSASAGEDAQLSQAAATFRNNYFAVYTLVLAADWLQGPYVYSIYHEDHKLPERTIAALFGTGFVVAGIASSFLGALADRYGRRLACLGFCAATSLSCLSVMASSSNLYILFLGRALGGLSSTLLYSVFEAWMVTEHNTRDLGETLPLSDMFGASSTLSGVVAIVTGVIAQCMVSYTGSRATPFVLAICLLILAAAAILRYWNENYGQPRPLSGSHKEEEMRDFAAPTEEPSSTAERLRLMILGLTTAVFEGSMYVFVFLWTPALTSSRDASGYGGDLPLGLIFSSFMCAMMIGSMTFTALSARGFAPVRLLVDVLTGAACALLVPVLWHQELVTFGSFIFFEMAVGIYFPVMGKLKSDWVRDSVRAKVYTWMRLPLNLFVFVALGVTKEGDYHRTLTFNVLGGLLFATAVVVRTCLV</sequence>